<dbReference type="AlphaFoldDB" id="A0A3A4A5V2"/>
<protein>
    <submittedName>
        <fullName evidence="1">Uncharacterized protein</fullName>
    </submittedName>
</protein>
<dbReference type="EMBL" id="QZEY01000019">
    <property type="protein sequence ID" value="RJL23241.1"/>
    <property type="molecule type" value="Genomic_DNA"/>
</dbReference>
<proteinExistence type="predicted"/>
<dbReference type="InterPro" id="IPR016084">
    <property type="entry name" value="Haem_Oase-like_multi-hlx"/>
</dbReference>
<reference evidence="1 2" key="1">
    <citation type="submission" date="2018-09" db="EMBL/GenBank/DDBJ databases">
        <title>YIM 75507 draft genome.</title>
        <authorList>
            <person name="Tang S."/>
            <person name="Feng Y."/>
        </authorList>
    </citation>
    <scope>NUCLEOTIDE SEQUENCE [LARGE SCALE GENOMIC DNA]</scope>
    <source>
        <strain evidence="1 2">YIM 75507</strain>
    </source>
</reference>
<keyword evidence="2" id="KW-1185">Reference proteome</keyword>
<evidence type="ECO:0000313" key="1">
    <source>
        <dbReference type="EMBL" id="RJL23241.1"/>
    </source>
</evidence>
<dbReference type="Gene3D" id="1.20.910.10">
    <property type="entry name" value="Heme oxygenase-like"/>
    <property type="match status" value="1"/>
</dbReference>
<sequence>MSVTQYAGLVDTDPRHFLPKNKFYAKATRGELTEEHLRRLVAAKFQALEAEVAGHGMLVVRHRDPAPAKLFAFTVYWLARSGERLLEAARALGLTEEELAQTAPDPSIQPWYDFLASVGLHAGPAEAALMIRTDFLTWSALCGALSDALRESKIPDEVRDYLDAERDVPGEILDEALRVVEYGVSHGEDKERIARSARRVLSAQEAAWEHASET</sequence>
<dbReference type="RefSeq" id="WP_119930553.1">
    <property type="nucleotide sequence ID" value="NZ_QZEY01000019.1"/>
</dbReference>
<comment type="caution">
    <text evidence="1">The sequence shown here is derived from an EMBL/GenBank/DDBJ whole genome shotgun (WGS) entry which is preliminary data.</text>
</comment>
<gene>
    <name evidence="1" type="ORF">D5H75_33260</name>
</gene>
<dbReference type="SUPFAM" id="SSF48613">
    <property type="entry name" value="Heme oxygenase-like"/>
    <property type="match status" value="1"/>
</dbReference>
<dbReference type="Proteomes" id="UP000265768">
    <property type="component" value="Unassembled WGS sequence"/>
</dbReference>
<name>A0A3A4A5V2_9ACTN</name>
<dbReference type="OrthoDB" id="4226586at2"/>
<accession>A0A3A4A5V2</accession>
<organism evidence="1 2">
    <name type="scientific">Bailinhaonella thermotolerans</name>
    <dbReference type="NCBI Taxonomy" id="1070861"/>
    <lineage>
        <taxon>Bacteria</taxon>
        <taxon>Bacillati</taxon>
        <taxon>Actinomycetota</taxon>
        <taxon>Actinomycetes</taxon>
        <taxon>Streptosporangiales</taxon>
        <taxon>Streptosporangiaceae</taxon>
        <taxon>Bailinhaonella</taxon>
    </lineage>
</organism>
<evidence type="ECO:0000313" key="2">
    <source>
        <dbReference type="Proteomes" id="UP000265768"/>
    </source>
</evidence>